<evidence type="ECO:0000313" key="8">
    <source>
        <dbReference type="Proteomes" id="UP000198406"/>
    </source>
</evidence>
<dbReference type="AlphaFoldDB" id="A0A1Z5JTQ7"/>
<name>A0A1Z5JTQ7_FISSO</name>
<comment type="caution">
    <text evidence="7">The sequence shown here is derived from an EMBL/GenBank/DDBJ whole genome shotgun (WGS) entry which is preliminary data.</text>
</comment>
<keyword evidence="4" id="KW-0238">DNA-binding</keyword>
<dbReference type="GO" id="GO:0032210">
    <property type="term" value="P:regulation of telomere maintenance via telomerase"/>
    <property type="evidence" value="ECO:0007669"/>
    <property type="project" value="TreeGrafter"/>
</dbReference>
<dbReference type="InterPro" id="IPR028389">
    <property type="entry name" value="POT1"/>
</dbReference>
<comment type="subcellular location">
    <subcellularLocation>
        <location evidence="1">Chromosome</location>
        <location evidence="1">Telomere</location>
    </subcellularLocation>
</comment>
<dbReference type="InterPro" id="IPR011564">
    <property type="entry name" value="Telomer_end-bd_POT1/Cdc13"/>
</dbReference>
<gene>
    <name evidence="7" type="ORF">FisN_5Hh030</name>
</gene>
<sequence>MSGLASFFRDHLQSKAYTNDYNTSLRDCETKTVEEESLDNAPLSQLADSGDYGTWKEMREKFLLFYSTLRFSTQDQHIAVEPSRPRQPSRIIAFDEPESPRLETQNNAILLETEQQQHYPPENIQIRVPSIHKTHHHAERICDIDLMAKSLNLMLCKAEKRFAVRQTQRVQSASNALSHPMYLHTSTPNWPRLTLGGFQEDGPLSSCYKIVVNFEMKQVQDDMSALRLRAEFLEEDYVKAQRIHVFFYGKYAEALSTIFRQQKTDHLYFSLQNVPHKCVFPYPASDWYEAHDMSECCLCIGDRDSKMKLTDEQGNEVMNFGFDHPDMKIYVATGSRLEFIEHVSCLTPCQEHGVEVEPVRIEDSPFCDLAEQRPLKVVSQSDSTYLKLSDLDAEYESYQSIHAGDRSEKCLCDVMAVVLSFTPARQLKESDWMMTVSLVDESIAPSNVEDEPQPVTINIFGVGKHHFPHVRLAGDVIRMHRLEVKKHRGSVQLTGLKQSSFVVCRKEEQSEGVWEWTYVASQNTETTESEKKEMERLWLWGQERQRNFPSLRSQYQCTLSNLHVPQASSTLSSGFKGDFSVMITGVYSMPPGDLIGNVPRGFLRVWDGTGIPVSDPNPIGEQNEDGDPPPEVLTRLAAACRKLGLDPPTQVTGRVVNVVVWEDPHWEQIKDLQPGTFLRLRNAWDDSIQYNKLTCLTVAYSRGVTHVTPIPDDCYEVTDLLRKHDARRGEERNSDSGILPYEEIENENGDVPIPVPVSLFQSKSLQELLTSYDDGIFTGRVFLKNLIPSLPSISSIDKILTKADDDSYYYRLGLRIESENGDAADVIVLEPAAEILVAMNAQSAKQRSAQALANLKSRIDDRVGWNCSVRSIMFEGTRMLLLESMTERTFLI</sequence>
<dbReference type="Gene3D" id="2.40.50.140">
    <property type="entry name" value="Nucleic acid-binding proteins"/>
    <property type="match status" value="2"/>
</dbReference>
<dbReference type="GO" id="GO:0010521">
    <property type="term" value="F:telomerase inhibitor activity"/>
    <property type="evidence" value="ECO:0007669"/>
    <property type="project" value="TreeGrafter"/>
</dbReference>
<dbReference type="EMBL" id="BDSP01000117">
    <property type="protein sequence ID" value="GAX17387.1"/>
    <property type="molecule type" value="Genomic_DNA"/>
</dbReference>
<feature type="domain" description="Telomeric single stranded DNA binding POT1/Cdc13" evidence="6">
    <location>
        <begin position="398"/>
        <end position="556"/>
    </location>
</feature>
<evidence type="ECO:0000256" key="1">
    <source>
        <dbReference type="ARBA" id="ARBA00004574"/>
    </source>
</evidence>
<keyword evidence="2" id="KW-0158">Chromosome</keyword>
<proteinExistence type="predicted"/>
<dbReference type="PANTHER" id="PTHR14513:SF0">
    <property type="entry name" value="PROTECTION OF TELOMERES PROTEIN 1"/>
    <property type="match status" value="1"/>
</dbReference>
<dbReference type="OrthoDB" id="2186770at2759"/>
<dbReference type="GO" id="GO:0098505">
    <property type="term" value="F:G-rich strand telomeric DNA binding"/>
    <property type="evidence" value="ECO:0007669"/>
    <property type="project" value="TreeGrafter"/>
</dbReference>
<dbReference type="Proteomes" id="UP000198406">
    <property type="component" value="Unassembled WGS sequence"/>
</dbReference>
<dbReference type="GO" id="GO:0016233">
    <property type="term" value="P:telomere capping"/>
    <property type="evidence" value="ECO:0007669"/>
    <property type="project" value="TreeGrafter"/>
</dbReference>
<evidence type="ECO:0000256" key="4">
    <source>
        <dbReference type="ARBA" id="ARBA00023125"/>
    </source>
</evidence>
<reference evidence="7 8" key="1">
    <citation type="journal article" date="2015" name="Plant Cell">
        <title>Oil accumulation by the oleaginous diatom Fistulifera solaris as revealed by the genome and transcriptome.</title>
        <authorList>
            <person name="Tanaka T."/>
            <person name="Maeda Y."/>
            <person name="Veluchamy A."/>
            <person name="Tanaka M."/>
            <person name="Abida H."/>
            <person name="Marechal E."/>
            <person name="Bowler C."/>
            <person name="Muto M."/>
            <person name="Sunaga Y."/>
            <person name="Tanaka M."/>
            <person name="Yoshino T."/>
            <person name="Taniguchi T."/>
            <person name="Fukuda Y."/>
            <person name="Nemoto M."/>
            <person name="Matsumoto M."/>
            <person name="Wong P.S."/>
            <person name="Aburatani S."/>
            <person name="Fujibuchi W."/>
        </authorList>
    </citation>
    <scope>NUCLEOTIDE SEQUENCE [LARGE SCALE GENOMIC DNA]</scope>
    <source>
        <strain evidence="7 8">JPCC DA0580</strain>
    </source>
</reference>
<organism evidence="7 8">
    <name type="scientific">Fistulifera solaris</name>
    <name type="common">Oleaginous diatom</name>
    <dbReference type="NCBI Taxonomy" id="1519565"/>
    <lineage>
        <taxon>Eukaryota</taxon>
        <taxon>Sar</taxon>
        <taxon>Stramenopiles</taxon>
        <taxon>Ochrophyta</taxon>
        <taxon>Bacillariophyta</taxon>
        <taxon>Bacillariophyceae</taxon>
        <taxon>Bacillariophycidae</taxon>
        <taxon>Naviculales</taxon>
        <taxon>Naviculaceae</taxon>
        <taxon>Fistulifera</taxon>
    </lineage>
</organism>
<feature type="coiled-coil region" evidence="5">
    <location>
        <begin position="216"/>
        <end position="243"/>
    </location>
</feature>
<keyword evidence="3" id="KW-0779">Telomere</keyword>
<dbReference type="InParanoid" id="A0A1Z5JTQ7"/>
<evidence type="ECO:0000256" key="2">
    <source>
        <dbReference type="ARBA" id="ARBA00022454"/>
    </source>
</evidence>
<dbReference type="Pfam" id="PF02765">
    <property type="entry name" value="POT1"/>
    <property type="match status" value="1"/>
</dbReference>
<keyword evidence="5" id="KW-0175">Coiled coil</keyword>
<keyword evidence="8" id="KW-1185">Reference proteome</keyword>
<dbReference type="SUPFAM" id="SSF50249">
    <property type="entry name" value="Nucleic acid-binding proteins"/>
    <property type="match status" value="2"/>
</dbReference>
<evidence type="ECO:0000256" key="5">
    <source>
        <dbReference type="SAM" id="Coils"/>
    </source>
</evidence>
<accession>A0A1Z5JTQ7</accession>
<evidence type="ECO:0000313" key="7">
    <source>
        <dbReference type="EMBL" id="GAX17387.1"/>
    </source>
</evidence>
<dbReference type="GO" id="GO:0000783">
    <property type="term" value="C:nuclear telomere cap complex"/>
    <property type="evidence" value="ECO:0007669"/>
    <property type="project" value="TreeGrafter"/>
</dbReference>
<dbReference type="SMART" id="SM00976">
    <property type="entry name" value="Telo_bind"/>
    <property type="match status" value="1"/>
</dbReference>
<evidence type="ECO:0000256" key="3">
    <source>
        <dbReference type="ARBA" id="ARBA00022895"/>
    </source>
</evidence>
<dbReference type="PANTHER" id="PTHR14513">
    <property type="entry name" value="PROTECTION OF TELOMERES 1"/>
    <property type="match status" value="1"/>
</dbReference>
<dbReference type="InterPro" id="IPR012340">
    <property type="entry name" value="NA-bd_OB-fold"/>
</dbReference>
<evidence type="ECO:0000259" key="6">
    <source>
        <dbReference type="SMART" id="SM00976"/>
    </source>
</evidence>
<protein>
    <recommendedName>
        <fullName evidence="6">Telomeric single stranded DNA binding POT1/Cdc13 domain-containing protein</fullName>
    </recommendedName>
</protein>